<sequence length="208" mass="24298">MKQKIDIENWTRKEHYNFFKQFEEPYYGVNVNVDVTAAYKFVKDNGISFFLYTMYQSLAASQIIEPFKYRMEGNDVFIYDQIDASSTVPRANGTFGFGEWPFHPLFEDFARDANKEIERVQSNNLLERKALNNVIRFSSLPWINFTSLSHARMFSFMDSCPKVSFGKMTEHHGKRTMPVSVHVNHALIDGIHVGQYIDCYQELLNKGF</sequence>
<dbReference type="PANTHER" id="PTHR38474">
    <property type="entry name" value="SLR0299 PROTEIN"/>
    <property type="match status" value="1"/>
</dbReference>
<dbReference type="Pfam" id="PF00302">
    <property type="entry name" value="CAT"/>
    <property type="match status" value="1"/>
</dbReference>
<dbReference type="EMBL" id="FNCG01000011">
    <property type="protein sequence ID" value="SDH60790.1"/>
    <property type="molecule type" value="Genomic_DNA"/>
</dbReference>
<evidence type="ECO:0000313" key="3">
    <source>
        <dbReference type="Proteomes" id="UP000199705"/>
    </source>
</evidence>
<dbReference type="AlphaFoldDB" id="A0A1G8DTL0"/>
<dbReference type="SMART" id="SM01059">
    <property type="entry name" value="CAT"/>
    <property type="match status" value="1"/>
</dbReference>
<protein>
    <submittedName>
        <fullName evidence="2">Chloramphenicol O-acetyltransferase type A</fullName>
    </submittedName>
</protein>
<dbReference type="Proteomes" id="UP000199705">
    <property type="component" value="Unassembled WGS sequence"/>
</dbReference>
<gene>
    <name evidence="2" type="ORF">SAMN05192573_11119</name>
</gene>
<accession>A0A1G8DTL0</accession>
<dbReference type="Gene3D" id="3.30.559.10">
    <property type="entry name" value="Chloramphenicol acetyltransferase-like domain"/>
    <property type="match status" value="1"/>
</dbReference>
<name>A0A1G8DTL0_9SPHI</name>
<dbReference type="PANTHER" id="PTHR38474:SF1">
    <property type="entry name" value="SLR0299 PROTEIN"/>
    <property type="match status" value="1"/>
</dbReference>
<organism evidence="2 3">
    <name type="scientific">Mucilaginibacter gossypii</name>
    <dbReference type="NCBI Taxonomy" id="551996"/>
    <lineage>
        <taxon>Bacteria</taxon>
        <taxon>Pseudomonadati</taxon>
        <taxon>Bacteroidota</taxon>
        <taxon>Sphingobacteriia</taxon>
        <taxon>Sphingobacteriales</taxon>
        <taxon>Sphingobacteriaceae</taxon>
        <taxon>Mucilaginibacter</taxon>
    </lineage>
</organism>
<dbReference type="RefSeq" id="WP_091171060.1">
    <property type="nucleotide sequence ID" value="NZ_CP071878.2"/>
</dbReference>
<dbReference type="PIRSF" id="PIRSF000440">
    <property type="entry name" value="CAT"/>
    <property type="match status" value="1"/>
</dbReference>
<feature type="active site" description="Proton acceptor" evidence="1">
    <location>
        <position position="185"/>
    </location>
</feature>
<evidence type="ECO:0000313" key="2">
    <source>
        <dbReference type="EMBL" id="SDH60790.1"/>
    </source>
</evidence>
<keyword evidence="2" id="KW-0808">Transferase</keyword>
<evidence type="ECO:0000256" key="1">
    <source>
        <dbReference type="PIRSR" id="PIRSR000440-1"/>
    </source>
</evidence>
<reference evidence="3" key="1">
    <citation type="submission" date="2016-10" db="EMBL/GenBank/DDBJ databases">
        <authorList>
            <person name="Varghese N."/>
            <person name="Submissions S."/>
        </authorList>
    </citation>
    <scope>NUCLEOTIDE SEQUENCE [LARGE SCALE GENOMIC DNA]</scope>
    <source>
        <strain evidence="3">Gh-67</strain>
    </source>
</reference>
<dbReference type="STRING" id="551996.SAMN05192573_11119"/>
<dbReference type="GO" id="GO:0008811">
    <property type="term" value="F:chloramphenicol O-acetyltransferase activity"/>
    <property type="evidence" value="ECO:0007669"/>
    <property type="project" value="InterPro"/>
</dbReference>
<dbReference type="SUPFAM" id="SSF52777">
    <property type="entry name" value="CoA-dependent acyltransferases"/>
    <property type="match status" value="1"/>
</dbReference>
<dbReference type="InterPro" id="IPR001707">
    <property type="entry name" value="Cmp_AcTrfase"/>
</dbReference>
<proteinExistence type="predicted"/>
<keyword evidence="3" id="KW-1185">Reference proteome</keyword>
<dbReference type="InterPro" id="IPR023213">
    <property type="entry name" value="CAT-like_dom_sf"/>
</dbReference>